<dbReference type="EMBL" id="CM042019">
    <property type="protein sequence ID" value="KAI3823039.1"/>
    <property type="molecule type" value="Genomic_DNA"/>
</dbReference>
<name>A0ACB9JT12_9ASTR</name>
<comment type="caution">
    <text evidence="1">The sequence shown here is derived from an EMBL/GenBank/DDBJ whole genome shotgun (WGS) entry which is preliminary data.</text>
</comment>
<evidence type="ECO:0000313" key="2">
    <source>
        <dbReference type="Proteomes" id="UP001056120"/>
    </source>
</evidence>
<sequence>MITKSSDRPELDLGWLGDQNQTLGILHLNHHRMRISLNCRFCGCWQFHVRKGHRGIGVAMQVCSWVGGDNIGTPCTHIHLTCRSDVILWPGAYYLRKHLVGYLCKDNLVYTREVLGAHYRGMVGFPVPFTNRISSRRLRTPPPATFIFRSSKGFARIASTPGRLLQLHSFFLRFRMPRKKNPPPSSLPPRRSTRGASKSTSLIDGEDVETPMVPLVGLGDTQYDNTGSLQQPFLSSGSNLCNVNKDVSIVPSVTVSLDESEKVLGSINKDEFLENSAAVGVSLAEKPGFAGNSAGLSDLDSSGSLHPCCGNNPSPVNETGGPRTVFSPHVPSSGDGITPSHTMSEGENVSQLPDVHVPESRLETESEVHGIDDSQLVLGVDSEVGVHASVGIDGEATSREGNATSFSSDVQVGTDGVDTPMQPIDRVIRISGRNRLRMVVRV</sequence>
<gene>
    <name evidence="1" type="ORF">L1987_04464</name>
</gene>
<organism evidence="1 2">
    <name type="scientific">Smallanthus sonchifolius</name>
    <dbReference type="NCBI Taxonomy" id="185202"/>
    <lineage>
        <taxon>Eukaryota</taxon>
        <taxon>Viridiplantae</taxon>
        <taxon>Streptophyta</taxon>
        <taxon>Embryophyta</taxon>
        <taxon>Tracheophyta</taxon>
        <taxon>Spermatophyta</taxon>
        <taxon>Magnoliopsida</taxon>
        <taxon>eudicotyledons</taxon>
        <taxon>Gunneridae</taxon>
        <taxon>Pentapetalae</taxon>
        <taxon>asterids</taxon>
        <taxon>campanulids</taxon>
        <taxon>Asterales</taxon>
        <taxon>Asteraceae</taxon>
        <taxon>Asteroideae</taxon>
        <taxon>Heliantheae alliance</taxon>
        <taxon>Millerieae</taxon>
        <taxon>Smallanthus</taxon>
    </lineage>
</organism>
<protein>
    <submittedName>
        <fullName evidence="1">Uncharacterized protein</fullName>
    </submittedName>
</protein>
<reference evidence="1 2" key="2">
    <citation type="journal article" date="2022" name="Mol. Ecol. Resour.">
        <title>The genomes of chicory, endive, great burdock and yacon provide insights into Asteraceae paleo-polyploidization history and plant inulin production.</title>
        <authorList>
            <person name="Fan W."/>
            <person name="Wang S."/>
            <person name="Wang H."/>
            <person name="Wang A."/>
            <person name="Jiang F."/>
            <person name="Liu H."/>
            <person name="Zhao H."/>
            <person name="Xu D."/>
            <person name="Zhang Y."/>
        </authorList>
    </citation>
    <scope>NUCLEOTIDE SEQUENCE [LARGE SCALE GENOMIC DNA]</scope>
    <source>
        <strain evidence="2">cv. Yunnan</strain>
        <tissue evidence="1">Leaves</tissue>
    </source>
</reference>
<accession>A0ACB9JT12</accession>
<dbReference type="Proteomes" id="UP001056120">
    <property type="component" value="Linkage Group LG02"/>
</dbReference>
<proteinExistence type="predicted"/>
<reference evidence="2" key="1">
    <citation type="journal article" date="2022" name="Mol. Ecol. Resour.">
        <title>The genomes of chicory, endive, great burdock and yacon provide insights into Asteraceae palaeo-polyploidization history and plant inulin production.</title>
        <authorList>
            <person name="Fan W."/>
            <person name="Wang S."/>
            <person name="Wang H."/>
            <person name="Wang A."/>
            <person name="Jiang F."/>
            <person name="Liu H."/>
            <person name="Zhao H."/>
            <person name="Xu D."/>
            <person name="Zhang Y."/>
        </authorList>
    </citation>
    <scope>NUCLEOTIDE SEQUENCE [LARGE SCALE GENOMIC DNA]</scope>
    <source>
        <strain evidence="2">cv. Yunnan</strain>
    </source>
</reference>
<evidence type="ECO:0000313" key="1">
    <source>
        <dbReference type="EMBL" id="KAI3823039.1"/>
    </source>
</evidence>
<keyword evidence="2" id="KW-1185">Reference proteome</keyword>